<keyword evidence="3" id="KW-1185">Reference proteome</keyword>
<evidence type="ECO:0000313" key="2">
    <source>
        <dbReference type="EMBL" id="CAI4210745.1"/>
    </source>
</evidence>
<accession>A0A9P1GVJ2</accession>
<dbReference type="OrthoDB" id="5243589at2759"/>
<organism evidence="2 3">
    <name type="scientific">Parascedosporium putredinis</name>
    <dbReference type="NCBI Taxonomy" id="1442378"/>
    <lineage>
        <taxon>Eukaryota</taxon>
        <taxon>Fungi</taxon>
        <taxon>Dikarya</taxon>
        <taxon>Ascomycota</taxon>
        <taxon>Pezizomycotina</taxon>
        <taxon>Sordariomycetes</taxon>
        <taxon>Hypocreomycetidae</taxon>
        <taxon>Microascales</taxon>
        <taxon>Microascaceae</taxon>
        <taxon>Parascedosporium</taxon>
    </lineage>
</organism>
<feature type="compositionally biased region" description="Polar residues" evidence="1">
    <location>
        <begin position="250"/>
        <end position="260"/>
    </location>
</feature>
<dbReference type="Gene3D" id="2.30.30.40">
    <property type="entry name" value="SH3 Domains"/>
    <property type="match status" value="1"/>
</dbReference>
<protein>
    <recommendedName>
        <fullName evidence="4">SH3 domain-containing protein</fullName>
    </recommendedName>
</protein>
<dbReference type="AlphaFoldDB" id="A0A9P1GVJ2"/>
<comment type="caution">
    <text evidence="2">The sequence shown here is derived from an EMBL/GenBank/DDBJ whole genome shotgun (WGS) entry which is preliminary data.</text>
</comment>
<name>A0A9P1GVJ2_9PEZI</name>
<feature type="region of interest" description="Disordered" evidence="1">
    <location>
        <begin position="164"/>
        <end position="221"/>
    </location>
</feature>
<dbReference type="InterPro" id="IPR036028">
    <property type="entry name" value="SH3-like_dom_sf"/>
</dbReference>
<reference evidence="2" key="1">
    <citation type="submission" date="2022-11" db="EMBL/GenBank/DDBJ databases">
        <authorList>
            <person name="Scott C."/>
            <person name="Bruce N."/>
        </authorList>
    </citation>
    <scope>NUCLEOTIDE SEQUENCE</scope>
</reference>
<feature type="region of interest" description="Disordered" evidence="1">
    <location>
        <begin position="250"/>
        <end position="272"/>
    </location>
</feature>
<feature type="region of interest" description="Disordered" evidence="1">
    <location>
        <begin position="284"/>
        <end position="352"/>
    </location>
</feature>
<feature type="compositionally biased region" description="Polar residues" evidence="1">
    <location>
        <begin position="697"/>
        <end position="713"/>
    </location>
</feature>
<sequence>MDALKENDEIAQYRAELNDLLWEFDDFIEAAEFDADKFSELQALSRKAAPRIYDIVMRMKLEPVPKDESSMQTPVSERNDGRATIPTPPPSAVAWEANRLRDAGHVSPNHTSSHASSSKILADAHYGRSYRNPDPANAAKPQSVGHQVEAPMGQVVYAMKNGVTPPERRRPIMINPGEITVPPPTDVGSRRESQRSSQTLSPTDSNASFQPPNESPTLGLAQPAVPLQGRARILGFPPSTHRVVEQSIPEHSTVNGSGPQLTGPHHSLDKPFHLRISNNNLARQQSTDSFQSSVYGATSSSGGEKRASGQSANDSSSVGSPELGHGGARVSSAMYGDSAPELAPSAAQGDDGLIPVESEKAAPQDTLPKRDTSITLNSSFYQLKGFCEGAKDVLRGELGVKKVKKPSFSGGHPMAKCTHCFYELEWREIELDINHSSEANFSIGDVGFRIRFLQKCHLPTKRADEPLYACLFCIQEGRTPHDGDATVFFSQKDLCEHLARHPRPLPNVPGIMVVEEPSIPPAIRSSYDLHLKGAVHSNITAAFELAPGAPIVGVTFPDKYLGEWCMGYHEGKYASFPADVARLEPPPPHEIRMGGTSNVRAVARWKFVMKEKGKAEWLKFDKGDAVSNISWTDFDHWCWSGTNAKGKWGIFPKAFLDLKSLREGDDLSDRSSIISGGTTKTRGLGRFSSRRSDNRPDTPSSKSLSPTVMNFHV</sequence>
<feature type="compositionally biased region" description="Polar residues" evidence="1">
    <location>
        <begin position="670"/>
        <end position="681"/>
    </location>
</feature>
<gene>
    <name evidence="2" type="ORF">PPNO1_LOCUS545</name>
</gene>
<dbReference type="Proteomes" id="UP000838763">
    <property type="component" value="Unassembled WGS sequence"/>
</dbReference>
<evidence type="ECO:0000256" key="1">
    <source>
        <dbReference type="SAM" id="MobiDB-lite"/>
    </source>
</evidence>
<feature type="region of interest" description="Disordered" evidence="1">
    <location>
        <begin position="66"/>
        <end position="89"/>
    </location>
</feature>
<feature type="region of interest" description="Disordered" evidence="1">
    <location>
        <begin position="669"/>
        <end position="713"/>
    </location>
</feature>
<dbReference type="EMBL" id="CALLCH030000001">
    <property type="protein sequence ID" value="CAI4210745.1"/>
    <property type="molecule type" value="Genomic_DNA"/>
</dbReference>
<dbReference type="SUPFAM" id="SSF50044">
    <property type="entry name" value="SH3-domain"/>
    <property type="match status" value="1"/>
</dbReference>
<proteinExistence type="predicted"/>
<evidence type="ECO:0008006" key="4">
    <source>
        <dbReference type="Google" id="ProtNLM"/>
    </source>
</evidence>
<evidence type="ECO:0000313" key="3">
    <source>
        <dbReference type="Proteomes" id="UP000838763"/>
    </source>
</evidence>
<feature type="compositionally biased region" description="Polar residues" evidence="1">
    <location>
        <begin position="284"/>
        <end position="319"/>
    </location>
</feature>
<feature type="compositionally biased region" description="Polar residues" evidence="1">
    <location>
        <begin position="195"/>
        <end position="216"/>
    </location>
</feature>